<evidence type="ECO:0000313" key="1">
    <source>
        <dbReference type="EMBL" id="MCI0754901.1"/>
    </source>
</evidence>
<proteinExistence type="predicted"/>
<accession>A0ABS9W6Q3</accession>
<organism evidence="1 2">
    <name type="scientific">Teichococcus vastitatis</name>
    <dbReference type="NCBI Taxonomy" id="2307076"/>
    <lineage>
        <taxon>Bacteria</taxon>
        <taxon>Pseudomonadati</taxon>
        <taxon>Pseudomonadota</taxon>
        <taxon>Alphaproteobacteria</taxon>
        <taxon>Acetobacterales</taxon>
        <taxon>Roseomonadaceae</taxon>
        <taxon>Roseomonas</taxon>
    </lineage>
</organism>
<protein>
    <submittedName>
        <fullName evidence="1">Uncharacterized protein</fullName>
    </submittedName>
</protein>
<comment type="caution">
    <text evidence="1">The sequence shown here is derived from an EMBL/GenBank/DDBJ whole genome shotgun (WGS) entry which is preliminary data.</text>
</comment>
<dbReference type="Proteomes" id="UP001201985">
    <property type="component" value="Unassembled WGS sequence"/>
</dbReference>
<evidence type="ECO:0000313" key="2">
    <source>
        <dbReference type="Proteomes" id="UP001201985"/>
    </source>
</evidence>
<sequence length="79" mass="8857">MAQRHGIVEHHLIQAARQPGRIGNVAIVRQGGDLWLARFARAKQADARLLRVRSAHVGQADQLAERRMVFRTRGRSGIP</sequence>
<reference evidence="1 2" key="1">
    <citation type="submission" date="2022-03" db="EMBL/GenBank/DDBJ databases">
        <title>Complete genome analysis of Roseomonas KG 17.1 : a prolific producer of plant growth promoters.</title>
        <authorList>
            <person name="Saadouli I."/>
            <person name="Najjari A."/>
            <person name="Mosbah A."/>
            <person name="Ouzari H.I."/>
        </authorList>
    </citation>
    <scope>NUCLEOTIDE SEQUENCE [LARGE SCALE GENOMIC DNA]</scope>
    <source>
        <strain evidence="1 2">KG17-1</strain>
    </source>
</reference>
<gene>
    <name evidence="1" type="ORF">MON41_14300</name>
</gene>
<dbReference type="EMBL" id="JALBUU010000019">
    <property type="protein sequence ID" value="MCI0754901.1"/>
    <property type="molecule type" value="Genomic_DNA"/>
</dbReference>
<dbReference type="RefSeq" id="WP_120010294.1">
    <property type="nucleotide sequence ID" value="NZ_JALBUU010000019.1"/>
</dbReference>
<keyword evidence="2" id="KW-1185">Reference proteome</keyword>
<name>A0ABS9W6Q3_9PROT</name>